<gene>
    <name evidence="1" type="ORF">BT96DRAFT_1004470</name>
</gene>
<proteinExistence type="predicted"/>
<evidence type="ECO:0000313" key="2">
    <source>
        <dbReference type="Proteomes" id="UP000799118"/>
    </source>
</evidence>
<reference evidence="1" key="1">
    <citation type="journal article" date="2019" name="Environ. Microbiol.">
        <title>Fungal ecological strategies reflected in gene transcription - a case study of two litter decomposers.</title>
        <authorList>
            <person name="Barbi F."/>
            <person name="Kohler A."/>
            <person name="Barry K."/>
            <person name="Baskaran P."/>
            <person name="Daum C."/>
            <person name="Fauchery L."/>
            <person name="Ihrmark K."/>
            <person name="Kuo A."/>
            <person name="LaButti K."/>
            <person name="Lipzen A."/>
            <person name="Morin E."/>
            <person name="Grigoriev I.V."/>
            <person name="Henrissat B."/>
            <person name="Lindahl B."/>
            <person name="Martin F."/>
        </authorList>
    </citation>
    <scope>NUCLEOTIDE SEQUENCE</scope>
    <source>
        <strain evidence="1">JB14</strain>
    </source>
</reference>
<sequence>MNDYQNFQRSKLPRPPTSIEVQFLWNQASPCSIPPQPRPSSAQCFAGKFIGNDQFTLFVGLIETEKQQLANAKAAEINETSQVAATKAAETDEVNWLAVAVADAEEHALLLS</sequence>
<organism evidence="1 2">
    <name type="scientific">Gymnopus androsaceus JB14</name>
    <dbReference type="NCBI Taxonomy" id="1447944"/>
    <lineage>
        <taxon>Eukaryota</taxon>
        <taxon>Fungi</taxon>
        <taxon>Dikarya</taxon>
        <taxon>Basidiomycota</taxon>
        <taxon>Agaricomycotina</taxon>
        <taxon>Agaricomycetes</taxon>
        <taxon>Agaricomycetidae</taxon>
        <taxon>Agaricales</taxon>
        <taxon>Marasmiineae</taxon>
        <taxon>Omphalotaceae</taxon>
        <taxon>Gymnopus</taxon>
    </lineage>
</organism>
<evidence type="ECO:0000313" key="1">
    <source>
        <dbReference type="EMBL" id="KAE9388146.1"/>
    </source>
</evidence>
<keyword evidence="2" id="KW-1185">Reference proteome</keyword>
<accession>A0A6A4GRS6</accession>
<dbReference type="AlphaFoldDB" id="A0A6A4GRS6"/>
<name>A0A6A4GRS6_9AGAR</name>
<dbReference type="EMBL" id="ML769759">
    <property type="protein sequence ID" value="KAE9388146.1"/>
    <property type="molecule type" value="Genomic_DNA"/>
</dbReference>
<dbReference type="Proteomes" id="UP000799118">
    <property type="component" value="Unassembled WGS sequence"/>
</dbReference>
<protein>
    <submittedName>
        <fullName evidence="1">Uncharacterized protein</fullName>
    </submittedName>
</protein>